<dbReference type="RefSeq" id="WP_272171647.1">
    <property type="nucleotide sequence ID" value="NZ_JAQOSL010000034.1"/>
</dbReference>
<feature type="compositionally biased region" description="Low complexity" evidence="1">
    <location>
        <begin position="10"/>
        <end position="19"/>
    </location>
</feature>
<comment type="caution">
    <text evidence="2">The sequence shown here is derived from an EMBL/GenBank/DDBJ whole genome shotgun (WGS) entry which is preliminary data.</text>
</comment>
<dbReference type="Gene3D" id="3.40.50.12580">
    <property type="match status" value="1"/>
</dbReference>
<feature type="region of interest" description="Disordered" evidence="1">
    <location>
        <begin position="1"/>
        <end position="20"/>
    </location>
</feature>
<sequence>MSAFGTPTRSSDLSDLSPLPALPGTPPRQWLTLTGRRTVLVVAHTVTYVKRLLDVVALLESDFRVQVVFTVPPHELSDGTVRYLRRSGGAVLPWEEATRTSFDLAVAAGPRAMDRVRARVVLLPHGACFLKRFAAAADSPVFGLRREDLLPGGRPPAAVVLAHEADRAALARSCPEALPVAHVVGDPAHDRIVASLPRRDAYRRALGLHPGQRLIAVTSTWGPESSFARFETLLPRLVHELRDDLHRVVVLVHPNVWSGHGARQVRAWLASWTERGVGVVPPDMDWRPVLCAADLIVGDHGSVTLYGTLTEAPILLAGRADDETNPESPAAELALLAPALSPFHPLAGQFAYAAAEYRRPAYAAVAARITSEPGRFHRNMRALLYRSLGLGQPAHAAPGGPLPVPDASLIWPATGREVPA</sequence>
<dbReference type="Proteomes" id="UP001596112">
    <property type="component" value="Unassembled WGS sequence"/>
</dbReference>
<evidence type="ECO:0000313" key="3">
    <source>
        <dbReference type="Proteomes" id="UP001596112"/>
    </source>
</evidence>
<reference evidence="3" key="1">
    <citation type="journal article" date="2019" name="Int. J. Syst. Evol. Microbiol.">
        <title>The Global Catalogue of Microorganisms (GCM) 10K type strain sequencing project: providing services to taxonomists for standard genome sequencing and annotation.</title>
        <authorList>
            <consortium name="The Broad Institute Genomics Platform"/>
            <consortium name="The Broad Institute Genome Sequencing Center for Infectious Disease"/>
            <person name="Wu L."/>
            <person name="Ma J."/>
        </authorList>
    </citation>
    <scope>NUCLEOTIDE SEQUENCE [LARGE SCALE GENOMIC DNA]</scope>
    <source>
        <strain evidence="3">JCM 9918</strain>
    </source>
</reference>
<proteinExistence type="predicted"/>
<protein>
    <submittedName>
        <fullName evidence="2">Uncharacterized protein</fullName>
    </submittedName>
</protein>
<dbReference type="SUPFAM" id="SSF53756">
    <property type="entry name" value="UDP-Glycosyltransferase/glycogen phosphorylase"/>
    <property type="match status" value="1"/>
</dbReference>
<name>A0ABW1B785_9ACTN</name>
<organism evidence="2 3">
    <name type="scientific">Streptomyces heilongjiangensis</name>
    <dbReference type="NCBI Taxonomy" id="945052"/>
    <lineage>
        <taxon>Bacteria</taxon>
        <taxon>Bacillati</taxon>
        <taxon>Actinomycetota</taxon>
        <taxon>Actinomycetes</taxon>
        <taxon>Kitasatosporales</taxon>
        <taxon>Streptomycetaceae</taxon>
        <taxon>Streptomyces</taxon>
    </lineage>
</organism>
<evidence type="ECO:0000313" key="2">
    <source>
        <dbReference type="EMBL" id="MFC5808875.1"/>
    </source>
</evidence>
<gene>
    <name evidence="2" type="ORF">ACFQGO_15410</name>
</gene>
<dbReference type="EMBL" id="JBHSNZ010000008">
    <property type="protein sequence ID" value="MFC5808875.1"/>
    <property type="molecule type" value="Genomic_DNA"/>
</dbReference>
<dbReference type="InterPro" id="IPR043148">
    <property type="entry name" value="TagF_C"/>
</dbReference>
<keyword evidence="3" id="KW-1185">Reference proteome</keyword>
<accession>A0ABW1B785</accession>
<evidence type="ECO:0000256" key="1">
    <source>
        <dbReference type="SAM" id="MobiDB-lite"/>
    </source>
</evidence>